<sequence length="371" mass="41971">MDRKKTRRSTNVSDKCFRLLRLKREVQNDARVMKAVVDEVDVLRLCHSLGMAVSDEGNRALMYKFEFGMFTPSRYDADFARFVREKLALGHHVEDHASEEKLEIGSLFGKQCGVKAELVRMGFWGHECEIGLAFQEQGVYCIERSGDGHGTHREFVAFAWLSVDLFEPEAVRDTPAYVLRFLMSLSSNITCCLSRDDYQRVESQVHAVSSSTSTQWNSCSVAFRVQKQEEQSDNVHCAKSTKASIPHLNPIKNVEFVGGVFPAVAVESATPSTTERLTDSVAVPTADFGDWIQAKHLHFALELPRDQPLPAAVRDFLLEKFGHFPHEELNELQRKSVEQQESNAANRPRCFRGNARTVRPNDSRRGHVVRG</sequence>
<dbReference type="EMBL" id="JAGDFM010000404">
    <property type="protein sequence ID" value="KAG7378688.1"/>
    <property type="molecule type" value="Genomic_DNA"/>
</dbReference>
<evidence type="ECO:0000313" key="2">
    <source>
        <dbReference type="EMBL" id="KAG7378688.1"/>
    </source>
</evidence>
<dbReference type="OrthoDB" id="166308at2759"/>
<comment type="caution">
    <text evidence="2">The sequence shown here is derived from an EMBL/GenBank/DDBJ whole genome shotgun (WGS) entry which is preliminary data.</text>
</comment>
<dbReference type="AlphaFoldDB" id="A0A8T1VEZ3"/>
<accession>A0A8T1VEZ3</accession>
<protein>
    <submittedName>
        <fullName evidence="2">Uncharacterized protein</fullName>
    </submittedName>
</protein>
<evidence type="ECO:0000313" key="3">
    <source>
        <dbReference type="Proteomes" id="UP000694044"/>
    </source>
</evidence>
<organism evidence="2 3">
    <name type="scientific">Phytophthora pseudosyringae</name>
    <dbReference type="NCBI Taxonomy" id="221518"/>
    <lineage>
        <taxon>Eukaryota</taxon>
        <taxon>Sar</taxon>
        <taxon>Stramenopiles</taxon>
        <taxon>Oomycota</taxon>
        <taxon>Peronosporomycetes</taxon>
        <taxon>Peronosporales</taxon>
        <taxon>Peronosporaceae</taxon>
        <taxon>Phytophthora</taxon>
    </lineage>
</organism>
<proteinExistence type="predicted"/>
<gene>
    <name evidence="2" type="ORF">PHYPSEUDO_009757</name>
</gene>
<evidence type="ECO:0000256" key="1">
    <source>
        <dbReference type="SAM" id="MobiDB-lite"/>
    </source>
</evidence>
<reference evidence="2" key="1">
    <citation type="submission" date="2021-02" db="EMBL/GenBank/DDBJ databases">
        <authorList>
            <person name="Palmer J.M."/>
        </authorList>
    </citation>
    <scope>NUCLEOTIDE SEQUENCE</scope>
    <source>
        <strain evidence="2">SCRP734</strain>
    </source>
</reference>
<name>A0A8T1VEZ3_9STRA</name>
<feature type="region of interest" description="Disordered" evidence="1">
    <location>
        <begin position="335"/>
        <end position="371"/>
    </location>
</feature>
<keyword evidence="3" id="KW-1185">Reference proteome</keyword>
<dbReference type="Proteomes" id="UP000694044">
    <property type="component" value="Unassembled WGS sequence"/>
</dbReference>